<sequence>MGKVKITKLFCDRCGNEIMPLSNDNTEYLMTNLYVKKNWGAIGVSGNAGGIDEKQIDLCKECTCKLNHFLSSPDVAETSTTRG</sequence>
<name>A0A7M1NV46_HAEPA</name>
<protein>
    <submittedName>
        <fullName evidence="1">Uncharacterized protein</fullName>
    </submittedName>
</protein>
<proteinExistence type="predicted"/>
<evidence type="ECO:0000313" key="1">
    <source>
        <dbReference type="EMBL" id="QOR16833.1"/>
    </source>
</evidence>
<dbReference type="EMBL" id="CP063120">
    <property type="protein sequence ID" value="QOR16833.1"/>
    <property type="molecule type" value="Genomic_DNA"/>
</dbReference>
<evidence type="ECO:0000313" key="2">
    <source>
        <dbReference type="Proteomes" id="UP000595009"/>
    </source>
</evidence>
<dbReference type="RefSeq" id="WP_197543262.1">
    <property type="nucleotide sequence ID" value="NZ_CP063120.1"/>
</dbReference>
<dbReference type="Proteomes" id="UP000595009">
    <property type="component" value="Chromosome"/>
</dbReference>
<reference evidence="1 2" key="1">
    <citation type="submission" date="2020-10" db="EMBL/GenBank/DDBJ databases">
        <title>Genomic diversity and antimicrobial resistance of Haemophilus colonising the airways of young children with cystic fibrosis.</title>
        <authorList>
            <person name="Watts S.C."/>
            <person name="Judd L.M."/>
            <person name="Carzino R."/>
            <person name="Ranganathan S."/>
            <person name="Holt K.E."/>
        </authorList>
    </citation>
    <scope>NUCLEOTIDE SEQUENCE [LARGE SCALE GENOMIC DNA]</scope>
    <source>
        <strain evidence="1 2">M1C137_2</strain>
    </source>
</reference>
<accession>A0A7M1NV46</accession>
<dbReference type="AlphaFoldDB" id="A0A7M1NV46"/>
<organism evidence="1 2">
    <name type="scientific">Haemophilus parainfluenzae</name>
    <dbReference type="NCBI Taxonomy" id="729"/>
    <lineage>
        <taxon>Bacteria</taxon>
        <taxon>Pseudomonadati</taxon>
        <taxon>Pseudomonadota</taxon>
        <taxon>Gammaproteobacteria</taxon>
        <taxon>Pasteurellales</taxon>
        <taxon>Pasteurellaceae</taxon>
        <taxon>Haemophilus</taxon>
    </lineage>
</organism>
<gene>
    <name evidence="1" type="ORF">INP94_08125</name>
</gene>